<accession>A0A9N9R028</accession>
<reference evidence="2" key="1">
    <citation type="submission" date="2021-12" db="EMBL/GenBank/DDBJ databases">
        <authorList>
            <person name="King R."/>
        </authorList>
    </citation>
    <scope>NUCLEOTIDE SEQUENCE</scope>
</reference>
<evidence type="ECO:0000313" key="3">
    <source>
        <dbReference type="Proteomes" id="UP001153714"/>
    </source>
</evidence>
<reference evidence="2" key="2">
    <citation type="submission" date="2022-10" db="EMBL/GenBank/DDBJ databases">
        <authorList>
            <consortium name="ENA_rothamsted_submissions"/>
            <consortium name="culmorum"/>
            <person name="King R."/>
        </authorList>
    </citation>
    <scope>NUCLEOTIDE SEQUENCE</scope>
</reference>
<name>A0A9N9R028_9NEOP</name>
<dbReference type="AlphaFoldDB" id="A0A9N9R028"/>
<dbReference type="Proteomes" id="UP001153714">
    <property type="component" value="Chromosome 17"/>
</dbReference>
<evidence type="ECO:0000256" key="1">
    <source>
        <dbReference type="SAM" id="SignalP"/>
    </source>
</evidence>
<dbReference type="EMBL" id="OU893348">
    <property type="protein sequence ID" value="CAG9787137.1"/>
    <property type="molecule type" value="Genomic_DNA"/>
</dbReference>
<evidence type="ECO:0008006" key="4">
    <source>
        <dbReference type="Google" id="ProtNLM"/>
    </source>
</evidence>
<dbReference type="OrthoDB" id="5945029at2759"/>
<keyword evidence="1" id="KW-0732">Signal</keyword>
<protein>
    <recommendedName>
        <fullName evidence="4">TIL domain-containing protein</fullName>
    </recommendedName>
</protein>
<keyword evidence="3" id="KW-1185">Reference proteome</keyword>
<evidence type="ECO:0000313" key="2">
    <source>
        <dbReference type="EMBL" id="CAG9787137.1"/>
    </source>
</evidence>
<proteinExistence type="predicted"/>
<sequence>MRLVIILFALMSQTFGGSLVEEISDNPCGVNSVKASCAFDCPSDFCPQDDSGEIAVCDAPQNCPPGCTCKYGYIRASPNDRSCIEPQDCSKYQK</sequence>
<feature type="signal peptide" evidence="1">
    <location>
        <begin position="1"/>
        <end position="16"/>
    </location>
</feature>
<dbReference type="Gene3D" id="2.10.25.10">
    <property type="entry name" value="Laminin"/>
    <property type="match status" value="1"/>
</dbReference>
<gene>
    <name evidence="2" type="ORF">DIATSA_LOCUS5043</name>
</gene>
<organism evidence="2 3">
    <name type="scientific">Diatraea saccharalis</name>
    <name type="common">sugarcane borer</name>
    <dbReference type="NCBI Taxonomy" id="40085"/>
    <lineage>
        <taxon>Eukaryota</taxon>
        <taxon>Metazoa</taxon>
        <taxon>Ecdysozoa</taxon>
        <taxon>Arthropoda</taxon>
        <taxon>Hexapoda</taxon>
        <taxon>Insecta</taxon>
        <taxon>Pterygota</taxon>
        <taxon>Neoptera</taxon>
        <taxon>Endopterygota</taxon>
        <taxon>Lepidoptera</taxon>
        <taxon>Glossata</taxon>
        <taxon>Ditrysia</taxon>
        <taxon>Pyraloidea</taxon>
        <taxon>Crambidae</taxon>
        <taxon>Crambinae</taxon>
        <taxon>Diatraea</taxon>
    </lineage>
</organism>
<feature type="chain" id="PRO_5040190524" description="TIL domain-containing protein" evidence="1">
    <location>
        <begin position="17"/>
        <end position="94"/>
    </location>
</feature>